<evidence type="ECO:0000256" key="1">
    <source>
        <dbReference type="ARBA" id="ARBA00022617"/>
    </source>
</evidence>
<keyword evidence="2 4" id="KW-0479">Metal-binding</keyword>
<dbReference type="Proteomes" id="UP000239907">
    <property type="component" value="Unassembled WGS sequence"/>
</dbReference>
<dbReference type="AlphaFoldDB" id="A0A2S7U373"/>
<dbReference type="OrthoDB" id="178312at2"/>
<protein>
    <recommendedName>
        <fullName evidence="5">Cytochrome c domain-containing protein</fullName>
    </recommendedName>
</protein>
<accession>A0A2S7U373</accession>
<dbReference type="RefSeq" id="WP_105043954.1">
    <property type="nucleotide sequence ID" value="NZ_MQWA01000001.1"/>
</dbReference>
<feature type="domain" description="Cytochrome c" evidence="5">
    <location>
        <begin position="23"/>
        <end position="137"/>
    </location>
</feature>
<proteinExistence type="predicted"/>
<keyword evidence="7" id="KW-1185">Reference proteome</keyword>
<dbReference type="SUPFAM" id="SSF50952">
    <property type="entry name" value="Soluble quinoprotein glucose dehydrogenase"/>
    <property type="match status" value="1"/>
</dbReference>
<gene>
    <name evidence="6" type="ORF">BSZ32_13795</name>
</gene>
<evidence type="ECO:0000256" key="2">
    <source>
        <dbReference type="ARBA" id="ARBA00022723"/>
    </source>
</evidence>
<dbReference type="Pfam" id="PF00034">
    <property type="entry name" value="Cytochrom_C"/>
    <property type="match status" value="1"/>
</dbReference>
<keyword evidence="3 4" id="KW-0408">Iron</keyword>
<dbReference type="Gene3D" id="1.10.760.10">
    <property type="entry name" value="Cytochrome c-like domain"/>
    <property type="match status" value="1"/>
</dbReference>
<dbReference type="InterPro" id="IPR009056">
    <property type="entry name" value="Cyt_c-like_dom"/>
</dbReference>
<dbReference type="GO" id="GO:0020037">
    <property type="term" value="F:heme binding"/>
    <property type="evidence" value="ECO:0007669"/>
    <property type="project" value="InterPro"/>
</dbReference>
<dbReference type="InterPro" id="IPR011042">
    <property type="entry name" value="6-blade_b-propeller_TolB-like"/>
</dbReference>
<reference evidence="6 7" key="1">
    <citation type="submission" date="2016-12" db="EMBL/GenBank/DDBJ databases">
        <title>Study of bacterial adaptation to deep sea.</title>
        <authorList>
            <person name="Song J."/>
            <person name="Yoshizawa S."/>
            <person name="Kogure K."/>
        </authorList>
    </citation>
    <scope>NUCLEOTIDE SEQUENCE [LARGE SCALE GENOMIC DNA]</scope>
    <source>
        <strain evidence="6 7">SAORIC-165</strain>
    </source>
</reference>
<evidence type="ECO:0000259" key="5">
    <source>
        <dbReference type="PROSITE" id="PS51007"/>
    </source>
</evidence>
<evidence type="ECO:0000313" key="6">
    <source>
        <dbReference type="EMBL" id="PQJ29455.1"/>
    </source>
</evidence>
<keyword evidence="1 4" id="KW-0349">Heme</keyword>
<organism evidence="6 7">
    <name type="scientific">Rubritalea profundi</name>
    <dbReference type="NCBI Taxonomy" id="1658618"/>
    <lineage>
        <taxon>Bacteria</taxon>
        <taxon>Pseudomonadati</taxon>
        <taxon>Verrucomicrobiota</taxon>
        <taxon>Verrucomicrobiia</taxon>
        <taxon>Verrucomicrobiales</taxon>
        <taxon>Rubritaleaceae</taxon>
        <taxon>Rubritalea</taxon>
    </lineage>
</organism>
<dbReference type="GO" id="GO:0009055">
    <property type="term" value="F:electron transfer activity"/>
    <property type="evidence" value="ECO:0007669"/>
    <property type="project" value="InterPro"/>
</dbReference>
<dbReference type="InterPro" id="IPR036909">
    <property type="entry name" value="Cyt_c-like_dom_sf"/>
</dbReference>
<dbReference type="GO" id="GO:0046872">
    <property type="term" value="F:metal ion binding"/>
    <property type="evidence" value="ECO:0007669"/>
    <property type="project" value="UniProtKB-KW"/>
</dbReference>
<evidence type="ECO:0000256" key="4">
    <source>
        <dbReference type="PROSITE-ProRule" id="PRU00433"/>
    </source>
</evidence>
<name>A0A2S7U373_9BACT</name>
<comment type="caution">
    <text evidence="6">The sequence shown here is derived from an EMBL/GenBank/DDBJ whole genome shotgun (WGS) entry which is preliminary data.</text>
</comment>
<dbReference type="PANTHER" id="PTHR33546:SF1">
    <property type="entry name" value="LARGE, MULTIFUNCTIONAL SECRETED PROTEIN"/>
    <property type="match status" value="1"/>
</dbReference>
<dbReference type="PANTHER" id="PTHR33546">
    <property type="entry name" value="LARGE, MULTIFUNCTIONAL SECRETED PROTEIN-RELATED"/>
    <property type="match status" value="1"/>
</dbReference>
<dbReference type="EMBL" id="MQWA01000001">
    <property type="protein sequence ID" value="PQJ29455.1"/>
    <property type="molecule type" value="Genomic_DNA"/>
</dbReference>
<dbReference type="InterPro" id="IPR011041">
    <property type="entry name" value="Quinoprot_gluc/sorb_DH_b-prop"/>
</dbReference>
<sequence length="899" mass="99462">MKPHIFLSLLALGLPATGQEKFNAVTHGKEVFSAMGCVECHATEKGDNSMKTGPNLFGLFLTQPRTREIGPEGERKKIIADKKYFVNSVRHSWDELAVAETGPVKGKTYMKIMPQYSEAMLPNDDLEALWHYLRTLADKEQSGPATVMMTKKKEAVIANLIDVPGEIPVTSRARVFRAPLAGSSARALHVGLTNGMSYTFDARMLSVRRIWGGGYLNLKEERAGRGKRPSKVGRNALIFLENEPILAPLTPAGEVVDFEFKEPDVQDHATIEKHLWDPTDFSEKMAQLDAEFLGHRLDHKTGIPSFQFRVGKNTLSETIKVTDDGQIQITLEGALHQAQKFQLRSSGLTNVQVKGGSFANGTWTLAQKKSSSTYTLKAKLPGALQIKPKVERQENWEPQPVVSTPTVMLQPDLTRRRKPGKPLATQAGYSTFNWQSPLDLYGRKQLFAATGIAVAKDGTIVLATRASGIWRIRDGKWSLFAEGTFESLGVCIEDDKGDRIVITQKPELTRISDTNGDGRADTFETVCDDFGIHGNYHEYTHGPVRDKQGNYYFNLNLADASKQERASFRAGGKFMGSMGGYRGWCCRVTPDGTFEPFANGLRSPAGFGMAPDGRLWYADNQGEYVGSSKFVPLEQGKFYGHPSGLVNLPGVNPDTELDYDAWAAKLRKGAVWLPHNKIANSPGNPAWDITEGKFGVYKGQVFMGDQTLSQLFRIVTEKVNGIDQGCVIPFVEGLVSGVMRPCFLADGSMLIGQTGRGWYATGGFQDGLQQIVWDGKSIPADIHKVTSSSSGFDIHFTLPLDKEVTAEQLKESVLVKSWFYTNTFEYGSPEHDIREDALAEVVISADRKTLQLKISDFGKGSKWLDRIYHLNIPNTKGLFTNGASWDTLESYFTLRAIPK</sequence>
<evidence type="ECO:0000256" key="3">
    <source>
        <dbReference type="ARBA" id="ARBA00023004"/>
    </source>
</evidence>
<dbReference type="Gene3D" id="2.120.10.30">
    <property type="entry name" value="TolB, C-terminal domain"/>
    <property type="match status" value="1"/>
</dbReference>
<evidence type="ECO:0000313" key="7">
    <source>
        <dbReference type="Proteomes" id="UP000239907"/>
    </source>
</evidence>
<dbReference type="SUPFAM" id="SSF46626">
    <property type="entry name" value="Cytochrome c"/>
    <property type="match status" value="1"/>
</dbReference>
<dbReference type="PROSITE" id="PS51007">
    <property type="entry name" value="CYTC"/>
    <property type="match status" value="1"/>
</dbReference>